<dbReference type="AlphaFoldDB" id="A0A0A9H6H0"/>
<dbReference type="EMBL" id="GBRH01165096">
    <property type="protein sequence ID" value="JAE32800.1"/>
    <property type="molecule type" value="Transcribed_RNA"/>
</dbReference>
<proteinExistence type="predicted"/>
<protein>
    <submittedName>
        <fullName evidence="1">Uncharacterized protein</fullName>
    </submittedName>
</protein>
<evidence type="ECO:0000313" key="1">
    <source>
        <dbReference type="EMBL" id="JAE32800.1"/>
    </source>
</evidence>
<accession>A0A0A9H6H0</accession>
<organism evidence="1">
    <name type="scientific">Arundo donax</name>
    <name type="common">Giant reed</name>
    <name type="synonym">Donax arundinaceus</name>
    <dbReference type="NCBI Taxonomy" id="35708"/>
    <lineage>
        <taxon>Eukaryota</taxon>
        <taxon>Viridiplantae</taxon>
        <taxon>Streptophyta</taxon>
        <taxon>Embryophyta</taxon>
        <taxon>Tracheophyta</taxon>
        <taxon>Spermatophyta</taxon>
        <taxon>Magnoliopsida</taxon>
        <taxon>Liliopsida</taxon>
        <taxon>Poales</taxon>
        <taxon>Poaceae</taxon>
        <taxon>PACMAD clade</taxon>
        <taxon>Arundinoideae</taxon>
        <taxon>Arundineae</taxon>
        <taxon>Arundo</taxon>
    </lineage>
</organism>
<reference evidence="1" key="1">
    <citation type="submission" date="2014-09" db="EMBL/GenBank/DDBJ databases">
        <authorList>
            <person name="Magalhaes I.L.F."/>
            <person name="Oliveira U."/>
            <person name="Santos F.R."/>
            <person name="Vidigal T.H.D.A."/>
            <person name="Brescovit A.D."/>
            <person name="Santos A.J."/>
        </authorList>
    </citation>
    <scope>NUCLEOTIDE SEQUENCE</scope>
    <source>
        <tissue evidence="1">Shoot tissue taken approximately 20 cm above the soil surface</tissue>
    </source>
</reference>
<reference evidence="1" key="2">
    <citation type="journal article" date="2015" name="Data Brief">
        <title>Shoot transcriptome of the giant reed, Arundo donax.</title>
        <authorList>
            <person name="Barrero R.A."/>
            <person name="Guerrero F.D."/>
            <person name="Moolhuijzen P."/>
            <person name="Goolsby J.A."/>
            <person name="Tidwell J."/>
            <person name="Bellgard S.E."/>
            <person name="Bellgard M.I."/>
        </authorList>
    </citation>
    <scope>NUCLEOTIDE SEQUENCE</scope>
    <source>
        <tissue evidence="1">Shoot tissue taken approximately 20 cm above the soil surface</tissue>
    </source>
</reference>
<sequence>MQVLKVGKLITEIPLTGKRHWYPTCHYHVRCYALSNSSRFIMLLDISLYF</sequence>
<name>A0A0A9H6H0_ARUDO</name>